<dbReference type="SUPFAM" id="SSF102735">
    <property type="entry name" value="Trigger factor ribosome-binding domain"/>
    <property type="match status" value="1"/>
</dbReference>
<dbReference type="GO" id="GO:0003755">
    <property type="term" value="F:peptidyl-prolyl cis-trans isomerase activity"/>
    <property type="evidence" value="ECO:0007669"/>
    <property type="project" value="TreeGrafter"/>
</dbReference>
<dbReference type="Proteomes" id="UP000199537">
    <property type="component" value="Unassembled WGS sequence"/>
</dbReference>
<sequence length="470" mass="55553">MATIQRETLAPLHEKIVVQVEEQDYMPAFEKTLKEYRKKAQIPGFRKGMVPASLIRKMYGQALFTEEVIRTAEQQLNRYLEEEKLDIFSQPLWLENEAPQLDLNAPGNYAFAFEIGLRPQFELKLLQPTTELQQYVVQVTDQMVDDEMEYLLRRYATREKIEKFEQEDDFVQASFEQVDDEGEVMPDGRKQQLSFLFREIDQAHRAAWAGKQEKESVTAALHEIFSGDSLSYMMNRLGLDKNDPSAASTRFRITIEEIGRLKKPALEPEFFNRVFPEENIQTAEQFRQRVREEVEYYYQEIARERLRNEWMEKLIHETEIPLPEAFLRHLIARNQSQPAESVDDQTLHAFLHQLRWTLIAQKLEQQSGLELTQEDILQKAKADFIQYFDVYSQKHTPEYINRFTLQLLQNEKTFDKYATEAKNQKLLDWALQQITVKEVPVSLDEFKAMLEKTSSHHTHQHSHEHEHEHA</sequence>
<dbReference type="InterPro" id="IPR027304">
    <property type="entry name" value="Trigger_fact/SurA_dom_sf"/>
</dbReference>
<dbReference type="OrthoDB" id="9767721at2"/>
<proteinExistence type="predicted"/>
<dbReference type="PANTHER" id="PTHR30560">
    <property type="entry name" value="TRIGGER FACTOR CHAPERONE AND PEPTIDYL-PROLYL CIS/TRANS ISOMERASE"/>
    <property type="match status" value="1"/>
</dbReference>
<dbReference type="GO" id="GO:0051083">
    <property type="term" value="P:'de novo' cotranslational protein folding"/>
    <property type="evidence" value="ECO:0007669"/>
    <property type="project" value="TreeGrafter"/>
</dbReference>
<keyword evidence="3" id="KW-1185">Reference proteome</keyword>
<evidence type="ECO:0000259" key="1">
    <source>
        <dbReference type="Pfam" id="PF05697"/>
    </source>
</evidence>
<feature type="domain" description="Trigger factor ribosome-binding bacterial" evidence="1">
    <location>
        <begin position="4"/>
        <end position="149"/>
    </location>
</feature>
<dbReference type="InterPro" id="IPR008881">
    <property type="entry name" value="Trigger_fac_ribosome-bd_bac"/>
</dbReference>
<organism evidence="2 3">
    <name type="scientific">Thermoflavifilum thermophilum</name>
    <dbReference type="NCBI Taxonomy" id="1393122"/>
    <lineage>
        <taxon>Bacteria</taxon>
        <taxon>Pseudomonadati</taxon>
        <taxon>Bacteroidota</taxon>
        <taxon>Chitinophagia</taxon>
        <taxon>Chitinophagales</taxon>
        <taxon>Chitinophagaceae</taxon>
        <taxon>Thermoflavifilum</taxon>
    </lineage>
</organism>
<dbReference type="InterPro" id="IPR005215">
    <property type="entry name" value="Trig_fac"/>
</dbReference>
<dbReference type="InterPro" id="IPR036611">
    <property type="entry name" value="Trigger_fac_ribosome-bd_sf"/>
</dbReference>
<accession>A0A1I7N437</accession>
<dbReference type="GO" id="GO:0043335">
    <property type="term" value="P:protein unfolding"/>
    <property type="evidence" value="ECO:0007669"/>
    <property type="project" value="TreeGrafter"/>
</dbReference>
<reference evidence="3" key="1">
    <citation type="submission" date="2016-10" db="EMBL/GenBank/DDBJ databases">
        <authorList>
            <person name="Varghese N."/>
            <person name="Submissions S."/>
        </authorList>
    </citation>
    <scope>NUCLEOTIDE SEQUENCE [LARGE SCALE GENOMIC DNA]</scope>
    <source>
        <strain evidence="3">DSM 14807</strain>
    </source>
</reference>
<dbReference type="AlphaFoldDB" id="A0A1I7N437"/>
<dbReference type="InterPro" id="IPR037041">
    <property type="entry name" value="Trigger_fac_C_sf"/>
</dbReference>
<dbReference type="EMBL" id="FPCJ01000001">
    <property type="protein sequence ID" value="SFV29429.1"/>
    <property type="molecule type" value="Genomic_DNA"/>
</dbReference>
<evidence type="ECO:0000313" key="3">
    <source>
        <dbReference type="Proteomes" id="UP000199537"/>
    </source>
</evidence>
<dbReference type="GO" id="GO:0044183">
    <property type="term" value="F:protein folding chaperone"/>
    <property type="evidence" value="ECO:0007669"/>
    <property type="project" value="TreeGrafter"/>
</dbReference>
<gene>
    <name evidence="2" type="ORF">SAMN05660895_0551</name>
</gene>
<evidence type="ECO:0000313" key="2">
    <source>
        <dbReference type="EMBL" id="SFV29429.1"/>
    </source>
</evidence>
<dbReference type="GO" id="GO:0043022">
    <property type="term" value="F:ribosome binding"/>
    <property type="evidence" value="ECO:0007669"/>
    <property type="project" value="TreeGrafter"/>
</dbReference>
<dbReference type="STRING" id="1393122.SAMN05660895_0551"/>
<protein>
    <submittedName>
        <fullName evidence="2">Trigger factor</fullName>
    </submittedName>
</protein>
<dbReference type="GO" id="GO:0015031">
    <property type="term" value="P:protein transport"/>
    <property type="evidence" value="ECO:0007669"/>
    <property type="project" value="InterPro"/>
</dbReference>
<dbReference type="Gene3D" id="3.30.70.1050">
    <property type="entry name" value="Trigger factor ribosome-binding domain"/>
    <property type="match status" value="1"/>
</dbReference>
<dbReference type="Pfam" id="PF05697">
    <property type="entry name" value="Trigger_N"/>
    <property type="match status" value="1"/>
</dbReference>
<dbReference type="Gene3D" id="1.10.3120.10">
    <property type="entry name" value="Trigger factor, C-terminal domain"/>
    <property type="match status" value="1"/>
</dbReference>
<name>A0A1I7N437_9BACT</name>
<dbReference type="RefSeq" id="WP_092457382.1">
    <property type="nucleotide sequence ID" value="NZ_FPCJ01000001.1"/>
</dbReference>
<dbReference type="PIRSF" id="PIRSF003095">
    <property type="entry name" value="Trigger_factor"/>
    <property type="match status" value="1"/>
</dbReference>
<dbReference type="PANTHER" id="PTHR30560:SF3">
    <property type="entry name" value="TRIGGER FACTOR-LIKE PROTEIN TIG, CHLOROPLASTIC"/>
    <property type="match status" value="1"/>
</dbReference>
<dbReference type="SUPFAM" id="SSF109998">
    <property type="entry name" value="Triger factor/SurA peptide-binding domain-like"/>
    <property type="match status" value="1"/>
</dbReference>